<dbReference type="AlphaFoldDB" id="A0A3B0TCF4"/>
<evidence type="ECO:0000313" key="1">
    <source>
        <dbReference type="EMBL" id="VAW09779.1"/>
    </source>
</evidence>
<sequence>MTRRPLLLFVLIALLASSCAGNETAPEQVTAIESELQSFEQQLLVHEEAIADCMRRQGFPYVVGLPSDWILEKAAQLDVARGGDGLVDIEVPQDPNEEAMAQASPEERDAFKFAYWGDIGVGGQTEGCYNSTYKEVWGTDLFEDDTAAINDVLQRIETDERVVAALDQFTTCMNARGFDVATIDDISRLIDIERESLRQRASEEGKSPEDVEGYESLLSFELAANMAYDECIAAYNTTYDEVHVEYLQNYYADQ</sequence>
<protein>
    <submittedName>
        <fullName evidence="1">Uncharacterized protein</fullName>
    </submittedName>
</protein>
<accession>A0A3B0TCF4</accession>
<organism evidence="1">
    <name type="scientific">hydrothermal vent metagenome</name>
    <dbReference type="NCBI Taxonomy" id="652676"/>
    <lineage>
        <taxon>unclassified sequences</taxon>
        <taxon>metagenomes</taxon>
        <taxon>ecological metagenomes</taxon>
    </lineage>
</organism>
<gene>
    <name evidence="1" type="ORF">MNBD_ACTINO02-2632</name>
</gene>
<name>A0A3B0TCF4_9ZZZZ</name>
<dbReference type="PROSITE" id="PS51257">
    <property type="entry name" value="PROKAR_LIPOPROTEIN"/>
    <property type="match status" value="1"/>
</dbReference>
<reference evidence="1" key="1">
    <citation type="submission" date="2018-06" db="EMBL/GenBank/DDBJ databases">
        <authorList>
            <person name="Zhirakovskaya E."/>
        </authorList>
    </citation>
    <scope>NUCLEOTIDE SEQUENCE</scope>
</reference>
<proteinExistence type="predicted"/>
<dbReference type="EMBL" id="UOEK01000652">
    <property type="protein sequence ID" value="VAW09779.1"/>
    <property type="molecule type" value="Genomic_DNA"/>
</dbReference>